<dbReference type="Proteomes" id="UP000798808">
    <property type="component" value="Unassembled WGS sequence"/>
</dbReference>
<dbReference type="Pfam" id="PF13521">
    <property type="entry name" value="AAA_28"/>
    <property type="match status" value="1"/>
</dbReference>
<dbReference type="InterPro" id="IPR038727">
    <property type="entry name" value="NadR/Ttd14_AAA_dom"/>
</dbReference>
<dbReference type="InterPro" id="IPR004821">
    <property type="entry name" value="Cyt_trans-like"/>
</dbReference>
<dbReference type="PANTHER" id="PTHR37512">
    <property type="entry name" value="TRIFUNCTIONAL NAD BIOSYNTHESIS/REGULATOR PROTEIN NADR"/>
    <property type="match status" value="1"/>
</dbReference>
<dbReference type="InterPro" id="IPR027417">
    <property type="entry name" value="P-loop_NTPase"/>
</dbReference>
<protein>
    <submittedName>
        <fullName evidence="3">Cytidyltransferase</fullName>
    </submittedName>
</protein>
<dbReference type="EMBL" id="SMLW01000603">
    <property type="protein sequence ID" value="MTI26896.1"/>
    <property type="molecule type" value="Genomic_DNA"/>
</dbReference>
<accession>A0ABW9RS93</accession>
<feature type="domain" description="Cytidyltransferase-like" evidence="1">
    <location>
        <begin position="6"/>
        <end position="139"/>
    </location>
</feature>
<dbReference type="NCBIfam" id="TIGR00125">
    <property type="entry name" value="cyt_tran_rel"/>
    <property type="match status" value="1"/>
</dbReference>
<comment type="caution">
    <text evidence="3">The sequence shown here is derived from an EMBL/GenBank/DDBJ whole genome shotgun (WGS) entry which is preliminary data.</text>
</comment>
<evidence type="ECO:0000313" key="4">
    <source>
        <dbReference type="Proteomes" id="UP000798808"/>
    </source>
</evidence>
<dbReference type="Gene3D" id="3.40.50.300">
    <property type="entry name" value="P-loop containing nucleotide triphosphate hydrolases"/>
    <property type="match status" value="1"/>
</dbReference>
<dbReference type="Gene3D" id="3.40.50.620">
    <property type="entry name" value="HUPs"/>
    <property type="match status" value="1"/>
</dbReference>
<evidence type="ECO:0000259" key="2">
    <source>
        <dbReference type="Pfam" id="PF13521"/>
    </source>
</evidence>
<evidence type="ECO:0000259" key="1">
    <source>
        <dbReference type="Pfam" id="PF01467"/>
    </source>
</evidence>
<name>A0ABW9RS93_9BACT</name>
<dbReference type="SUPFAM" id="SSF52374">
    <property type="entry name" value="Nucleotidylyl transferase"/>
    <property type="match status" value="1"/>
</dbReference>
<reference evidence="3 4" key="1">
    <citation type="submission" date="2019-02" db="EMBL/GenBank/DDBJ databases">
        <authorList>
            <person name="Goldberg S.R."/>
            <person name="Haltli B.A."/>
            <person name="Correa H."/>
            <person name="Russell K.G."/>
        </authorList>
    </citation>
    <scope>NUCLEOTIDE SEQUENCE [LARGE SCALE GENOMIC DNA]</scope>
    <source>
        <strain evidence="3 4">JCM 16186</strain>
    </source>
</reference>
<feature type="domain" description="NadR/Ttd14 AAA" evidence="2">
    <location>
        <begin position="159"/>
        <end position="312"/>
    </location>
</feature>
<gene>
    <name evidence="3" type="ORF">E1163_18210</name>
</gene>
<dbReference type="SUPFAM" id="SSF52540">
    <property type="entry name" value="P-loop containing nucleoside triphosphate hydrolases"/>
    <property type="match status" value="1"/>
</dbReference>
<dbReference type="Pfam" id="PF01467">
    <property type="entry name" value="CTP_transf_like"/>
    <property type="match status" value="1"/>
</dbReference>
<sequence>MKRGFTFGKYLPFHTGHEALINFALDHCDELIVLVCASSAESIPVEVRSGWISQTYKDNPRIQVIDFSYEESVLPNTSVSSEDVSALWARKFEELLPKVDILFTSEPYGDFVSAFMGIRSIIFDKARKQWPVSASMIREAVYENWHFLPDAVKPYYQRKVVLLGTESTGKSTMAKYICEAFNATLVSEAGRDIIPDSNDFTLDQLRLIAGTHARLATEATKLLKPLTVLDTDIHITQSYAKFKFGEFLAISDDIYATNKADLYLYLGADTPYLQDGTRLAKHERDALDHSHRLTLDEFGIDYIDINGSYAERQRQVCDLITNMLP</sequence>
<keyword evidence="4" id="KW-1185">Reference proteome</keyword>
<proteinExistence type="predicted"/>
<dbReference type="InterPro" id="IPR052735">
    <property type="entry name" value="NAD_biosynth-regulator"/>
</dbReference>
<dbReference type="RefSeq" id="WP_155173905.1">
    <property type="nucleotide sequence ID" value="NZ_BAAAFL010000004.1"/>
</dbReference>
<organism evidence="3 4">
    <name type="scientific">Fulvivirga kasyanovii</name>
    <dbReference type="NCBI Taxonomy" id="396812"/>
    <lineage>
        <taxon>Bacteria</taxon>
        <taxon>Pseudomonadati</taxon>
        <taxon>Bacteroidota</taxon>
        <taxon>Cytophagia</taxon>
        <taxon>Cytophagales</taxon>
        <taxon>Fulvivirgaceae</taxon>
        <taxon>Fulvivirga</taxon>
    </lineage>
</organism>
<dbReference type="PANTHER" id="PTHR37512:SF1">
    <property type="entry name" value="NADR_TTD14 AAA DOMAIN-CONTAINING PROTEIN"/>
    <property type="match status" value="1"/>
</dbReference>
<dbReference type="InterPro" id="IPR014729">
    <property type="entry name" value="Rossmann-like_a/b/a_fold"/>
</dbReference>
<evidence type="ECO:0000313" key="3">
    <source>
        <dbReference type="EMBL" id="MTI26896.1"/>
    </source>
</evidence>